<accession>A0ABS8BPN8</accession>
<dbReference type="Proteomes" id="UP001138961">
    <property type="component" value="Unassembled WGS sequence"/>
</dbReference>
<evidence type="ECO:0000256" key="1">
    <source>
        <dbReference type="SAM" id="SignalP"/>
    </source>
</evidence>
<name>A0ABS8BPN8_9RHOB</name>
<sequence>MKKIILALTVAATLPMAASAQDSIAVPGLSTEIPNVVPFLTLMGAVFIIGATNDGDNDGATSDTTTN</sequence>
<protein>
    <submittedName>
        <fullName evidence="2">Uncharacterized protein</fullName>
    </submittedName>
</protein>
<dbReference type="EMBL" id="JAJATZ010000001">
    <property type="protein sequence ID" value="MCB5197694.1"/>
    <property type="molecule type" value="Genomic_DNA"/>
</dbReference>
<comment type="caution">
    <text evidence="2">The sequence shown here is derived from an EMBL/GenBank/DDBJ whole genome shotgun (WGS) entry which is preliminary data.</text>
</comment>
<keyword evidence="3" id="KW-1185">Reference proteome</keyword>
<proteinExistence type="predicted"/>
<organism evidence="2 3">
    <name type="scientific">Loktanella gaetbuli</name>
    <dbReference type="NCBI Taxonomy" id="2881335"/>
    <lineage>
        <taxon>Bacteria</taxon>
        <taxon>Pseudomonadati</taxon>
        <taxon>Pseudomonadota</taxon>
        <taxon>Alphaproteobacteria</taxon>
        <taxon>Rhodobacterales</taxon>
        <taxon>Roseobacteraceae</taxon>
        <taxon>Loktanella</taxon>
    </lineage>
</organism>
<dbReference type="RefSeq" id="WP_226746813.1">
    <property type="nucleotide sequence ID" value="NZ_JAJATZ010000001.1"/>
</dbReference>
<gene>
    <name evidence="2" type="ORF">LGQ03_00420</name>
</gene>
<feature type="chain" id="PRO_5046348144" evidence="1">
    <location>
        <begin position="21"/>
        <end position="67"/>
    </location>
</feature>
<evidence type="ECO:0000313" key="2">
    <source>
        <dbReference type="EMBL" id="MCB5197694.1"/>
    </source>
</evidence>
<reference evidence="2" key="1">
    <citation type="submission" date="2021-10" db="EMBL/GenBank/DDBJ databases">
        <title>Loktanella gaetbuli sp. nov., isolated from a tidal flat.</title>
        <authorList>
            <person name="Park S."/>
            <person name="Yoon J.-H."/>
        </authorList>
    </citation>
    <scope>NUCLEOTIDE SEQUENCE</scope>
    <source>
        <strain evidence="2">TSTF-M6</strain>
    </source>
</reference>
<evidence type="ECO:0000313" key="3">
    <source>
        <dbReference type="Proteomes" id="UP001138961"/>
    </source>
</evidence>
<feature type="signal peptide" evidence="1">
    <location>
        <begin position="1"/>
        <end position="20"/>
    </location>
</feature>
<keyword evidence="1" id="KW-0732">Signal</keyword>